<dbReference type="EMBL" id="CAJNYD010004797">
    <property type="protein sequence ID" value="CAF3632984.1"/>
    <property type="molecule type" value="Genomic_DNA"/>
</dbReference>
<dbReference type="Proteomes" id="UP000663869">
    <property type="component" value="Unassembled WGS sequence"/>
</dbReference>
<proteinExistence type="predicted"/>
<sequence>MSLYLTKEQRIFPVKQWWISGRNFRAVSGAFRNEFPDKKMPIRQAIYKLAKKFDDTGSVEDSPRSVRPTTVRTEENMQRVSETFAQNPRDANHLKSLIKKEFKSLNDNIELCQTTCRSVADRCQMCINAGGTQFEHLR</sequence>
<name>A0A818BBE4_9BILA</name>
<evidence type="ECO:0000313" key="10">
    <source>
        <dbReference type="Proteomes" id="UP000663873"/>
    </source>
</evidence>
<evidence type="ECO:0000313" key="9">
    <source>
        <dbReference type="Proteomes" id="UP000663825"/>
    </source>
</evidence>
<dbReference type="Proteomes" id="UP000663873">
    <property type="component" value="Unassembled WGS sequence"/>
</dbReference>
<organism evidence="3 9">
    <name type="scientific">Rotaria socialis</name>
    <dbReference type="NCBI Taxonomy" id="392032"/>
    <lineage>
        <taxon>Eukaryota</taxon>
        <taxon>Metazoa</taxon>
        <taxon>Spiralia</taxon>
        <taxon>Gnathifera</taxon>
        <taxon>Rotifera</taxon>
        <taxon>Eurotatoria</taxon>
        <taxon>Bdelloidea</taxon>
        <taxon>Philodinida</taxon>
        <taxon>Philodinidae</taxon>
        <taxon>Rotaria</taxon>
    </lineage>
</organism>
<evidence type="ECO:0000313" key="8">
    <source>
        <dbReference type="EMBL" id="CAF4613663.1"/>
    </source>
</evidence>
<dbReference type="OrthoDB" id="6770291at2759"/>
<keyword evidence="10" id="KW-1185">Reference proteome</keyword>
<dbReference type="EMBL" id="CAJOBQ010003655">
    <property type="protein sequence ID" value="CAF4613663.1"/>
    <property type="molecule type" value="Genomic_DNA"/>
</dbReference>
<accession>A0A818BBE4</accession>
<evidence type="ECO:0000313" key="4">
    <source>
        <dbReference type="EMBL" id="CAF3455485.1"/>
    </source>
</evidence>
<gene>
    <name evidence="4" type="ORF">FME351_LOCUS13698</name>
    <name evidence="7" type="ORF">HFQ381_LOCUS25695</name>
    <name evidence="5" type="ORF">LUA448_LOCUS32020</name>
    <name evidence="3" type="ORF">TIS948_LOCUS29088</name>
    <name evidence="8" type="ORF">TSG867_LOCUS28598</name>
    <name evidence="6" type="ORF">UJA718_LOCUS17697</name>
</gene>
<dbReference type="Proteomes" id="UP000663862">
    <property type="component" value="Unassembled WGS sequence"/>
</dbReference>
<dbReference type="PANTHER" id="PTHR47326">
    <property type="entry name" value="TRANSPOSABLE ELEMENT TC3 TRANSPOSASE-LIKE PROTEIN"/>
    <property type="match status" value="1"/>
</dbReference>
<evidence type="ECO:0000256" key="1">
    <source>
        <dbReference type="SAM" id="MobiDB-lite"/>
    </source>
</evidence>
<dbReference type="AlphaFoldDB" id="A0A818BBE4"/>
<comment type="caution">
    <text evidence="3">The sequence shown here is derived from an EMBL/GenBank/DDBJ whole genome shotgun (WGS) entry which is preliminary data.</text>
</comment>
<dbReference type="EMBL" id="CAJNXB010005293">
    <property type="protein sequence ID" value="CAF3416771.1"/>
    <property type="molecule type" value="Genomic_DNA"/>
</dbReference>
<dbReference type="PANTHER" id="PTHR47326:SF1">
    <property type="entry name" value="HTH PSQ-TYPE DOMAIN-CONTAINING PROTEIN"/>
    <property type="match status" value="1"/>
</dbReference>
<dbReference type="Proteomes" id="UP000663825">
    <property type="component" value="Unassembled WGS sequence"/>
</dbReference>
<evidence type="ECO:0000313" key="6">
    <source>
        <dbReference type="EMBL" id="CAF4380148.1"/>
    </source>
</evidence>
<evidence type="ECO:0000259" key="2">
    <source>
        <dbReference type="Pfam" id="PF16087"/>
    </source>
</evidence>
<feature type="domain" description="DUF4817" evidence="2">
    <location>
        <begin position="6"/>
        <end position="60"/>
    </location>
</feature>
<dbReference type="Proteomes" id="UP000663851">
    <property type="component" value="Unassembled WGS sequence"/>
</dbReference>
<dbReference type="EMBL" id="CAJOBO010002929">
    <property type="protein sequence ID" value="CAF4474371.1"/>
    <property type="molecule type" value="Genomic_DNA"/>
</dbReference>
<dbReference type="Proteomes" id="UP000663833">
    <property type="component" value="Unassembled WGS sequence"/>
</dbReference>
<evidence type="ECO:0000313" key="7">
    <source>
        <dbReference type="EMBL" id="CAF4474371.1"/>
    </source>
</evidence>
<evidence type="ECO:0000313" key="3">
    <source>
        <dbReference type="EMBL" id="CAF3416771.1"/>
    </source>
</evidence>
<protein>
    <recommendedName>
        <fullName evidence="2">DUF4817 domain-containing protein</fullName>
    </recommendedName>
</protein>
<reference evidence="3" key="1">
    <citation type="submission" date="2021-02" db="EMBL/GenBank/DDBJ databases">
        <authorList>
            <person name="Nowell W R."/>
        </authorList>
    </citation>
    <scope>NUCLEOTIDE SEQUENCE</scope>
</reference>
<dbReference type="InterPro" id="IPR032135">
    <property type="entry name" value="DUF4817"/>
</dbReference>
<feature type="region of interest" description="Disordered" evidence="1">
    <location>
        <begin position="55"/>
        <end position="78"/>
    </location>
</feature>
<dbReference type="EMBL" id="CAJNYU010001669">
    <property type="protein sequence ID" value="CAF3455485.1"/>
    <property type="molecule type" value="Genomic_DNA"/>
</dbReference>
<dbReference type="EMBL" id="CAJOBP010002904">
    <property type="protein sequence ID" value="CAF4380148.1"/>
    <property type="molecule type" value="Genomic_DNA"/>
</dbReference>
<evidence type="ECO:0000313" key="5">
    <source>
        <dbReference type="EMBL" id="CAF3632984.1"/>
    </source>
</evidence>
<dbReference type="Pfam" id="PF16087">
    <property type="entry name" value="DUF4817"/>
    <property type="match status" value="1"/>
</dbReference>